<evidence type="ECO:0000313" key="3">
    <source>
        <dbReference type="Proteomes" id="UP000002724"/>
    </source>
</evidence>
<name>B4SEE6_PELPB</name>
<protein>
    <recommendedName>
        <fullName evidence="1">YhcG N-terminal domain-containing protein</fullName>
    </recommendedName>
</protein>
<proteinExistence type="predicted"/>
<evidence type="ECO:0000313" key="2">
    <source>
        <dbReference type="EMBL" id="ACF43038.1"/>
    </source>
</evidence>
<organism evidence="2 3">
    <name type="scientific">Pelodictyon phaeoclathratiforme (strain DSM 5477 / BU-1)</name>
    <dbReference type="NCBI Taxonomy" id="324925"/>
    <lineage>
        <taxon>Bacteria</taxon>
        <taxon>Pseudomonadati</taxon>
        <taxon>Chlorobiota</taxon>
        <taxon>Chlorobiia</taxon>
        <taxon>Chlorobiales</taxon>
        <taxon>Chlorobiaceae</taxon>
        <taxon>Chlorobium/Pelodictyon group</taxon>
        <taxon>Pelodictyon</taxon>
    </lineage>
</organism>
<gene>
    <name evidence="2" type="ordered locus">Ppha_0744</name>
</gene>
<keyword evidence="3" id="KW-1185">Reference proteome</keyword>
<dbReference type="STRING" id="324925.Ppha_0744"/>
<evidence type="ECO:0000259" key="1">
    <source>
        <dbReference type="Pfam" id="PF17761"/>
    </source>
</evidence>
<feature type="domain" description="YhcG N-terminal" evidence="1">
    <location>
        <begin position="18"/>
        <end position="74"/>
    </location>
</feature>
<dbReference type="OrthoDB" id="9801263at2"/>
<dbReference type="Pfam" id="PF17761">
    <property type="entry name" value="DUF1016_N"/>
    <property type="match status" value="1"/>
</dbReference>
<dbReference type="InterPro" id="IPR041527">
    <property type="entry name" value="YhcG_N"/>
</dbReference>
<dbReference type="HOGENOM" id="CLU_2509754_0_0_10"/>
<dbReference type="AlphaFoldDB" id="B4SEE6"/>
<accession>B4SEE6</accession>
<reference evidence="2 3" key="1">
    <citation type="submission" date="2008-06" db="EMBL/GenBank/DDBJ databases">
        <title>Complete sequence of Pelodictyon phaeoclathratiforme BU-1.</title>
        <authorList>
            <consortium name="US DOE Joint Genome Institute"/>
            <person name="Lucas S."/>
            <person name="Copeland A."/>
            <person name="Lapidus A."/>
            <person name="Glavina del Rio T."/>
            <person name="Dalin E."/>
            <person name="Tice H."/>
            <person name="Bruce D."/>
            <person name="Goodwin L."/>
            <person name="Pitluck S."/>
            <person name="Schmutz J."/>
            <person name="Larimer F."/>
            <person name="Land M."/>
            <person name="Hauser L."/>
            <person name="Kyrpides N."/>
            <person name="Mikhailova N."/>
            <person name="Liu Z."/>
            <person name="Li T."/>
            <person name="Zhao F."/>
            <person name="Overmann J."/>
            <person name="Bryant D.A."/>
            <person name="Richardson P."/>
        </authorList>
    </citation>
    <scope>NUCLEOTIDE SEQUENCE [LARGE SCALE GENOMIC DNA]</scope>
    <source>
        <strain evidence="3">DSM 5477 / BU-1</strain>
    </source>
</reference>
<sequence>MSNNEPQVKVVNTLDTQQEFGDKNQWRMKQCYEICQADEKHSSLARELSWRHNTLIFSRCKSNKLNELYANEGALNRETPQGGEL</sequence>
<dbReference type="eggNOG" id="COG4804">
    <property type="taxonomic scope" value="Bacteria"/>
</dbReference>
<dbReference type="EMBL" id="CP001110">
    <property type="protein sequence ID" value="ACF43038.1"/>
    <property type="molecule type" value="Genomic_DNA"/>
</dbReference>
<dbReference type="Proteomes" id="UP000002724">
    <property type="component" value="Chromosome"/>
</dbReference>
<dbReference type="KEGG" id="pph:Ppha_0744"/>
<dbReference type="RefSeq" id="WP_012507533.1">
    <property type="nucleotide sequence ID" value="NC_011060.1"/>
</dbReference>